<dbReference type="InterPro" id="IPR053139">
    <property type="entry name" value="Surface_bspA-like"/>
</dbReference>
<sequence length="366" mass="42210">MKARRKNNKDPKENSFKILIEDFDISEYDEKGEEILNLLINNNFLTLDQYQNISEILQKAIKDKDIELIEILLSEEIETNDFLYKINPNRQTASIYKFLRKDDNIVVPRSIMHNRECYSITSIIDSGSKNPKYHKKLKFVEDSELHTVHENSFNDSSIEYLYIPPKLNELRSGWCAKANFLTRIELSPENQNFVMKDDQFLLGKSDPKSDKFDVLLFSVRNITTAHIPPNIKVVSPCAFHGCRELAEVEIPENSELRKIGKFAFAFSNIKELFTPSRLSKLDEGWCAYANCLARIESSPENQYFVMKDDQLLLGKSDPKSDKFDVLHFAVRDLTTAHIPSNIIVISPCAFQGCQKLDKVEIPENSE</sequence>
<dbReference type="EMBL" id="JAPFFF010000011">
    <property type="protein sequence ID" value="KAK8878496.1"/>
    <property type="molecule type" value="Genomic_DNA"/>
</dbReference>
<dbReference type="PANTHER" id="PTHR45661:SF3">
    <property type="entry name" value="IG-LIKE DOMAIN-CONTAINING PROTEIN"/>
    <property type="match status" value="1"/>
</dbReference>
<gene>
    <name evidence="1" type="ORF">M9Y10_005271</name>
</gene>
<evidence type="ECO:0000313" key="2">
    <source>
        <dbReference type="Proteomes" id="UP001470230"/>
    </source>
</evidence>
<dbReference type="Proteomes" id="UP001470230">
    <property type="component" value="Unassembled WGS sequence"/>
</dbReference>
<dbReference type="InterPro" id="IPR026906">
    <property type="entry name" value="LRR_5"/>
</dbReference>
<organism evidence="1 2">
    <name type="scientific">Tritrichomonas musculus</name>
    <dbReference type="NCBI Taxonomy" id="1915356"/>
    <lineage>
        <taxon>Eukaryota</taxon>
        <taxon>Metamonada</taxon>
        <taxon>Parabasalia</taxon>
        <taxon>Tritrichomonadida</taxon>
        <taxon>Tritrichomonadidae</taxon>
        <taxon>Tritrichomonas</taxon>
    </lineage>
</organism>
<evidence type="ECO:0000313" key="1">
    <source>
        <dbReference type="EMBL" id="KAK8878496.1"/>
    </source>
</evidence>
<reference evidence="1 2" key="1">
    <citation type="submission" date="2024-04" db="EMBL/GenBank/DDBJ databases">
        <title>Tritrichomonas musculus Genome.</title>
        <authorList>
            <person name="Alves-Ferreira E."/>
            <person name="Grigg M."/>
            <person name="Lorenzi H."/>
            <person name="Galac M."/>
        </authorList>
    </citation>
    <scope>NUCLEOTIDE SEQUENCE [LARGE SCALE GENOMIC DNA]</scope>
    <source>
        <strain evidence="1 2">EAF2021</strain>
    </source>
</reference>
<dbReference type="Pfam" id="PF13306">
    <property type="entry name" value="LRR_5"/>
    <property type="match status" value="3"/>
</dbReference>
<comment type="caution">
    <text evidence="1">The sequence shown here is derived from an EMBL/GenBank/DDBJ whole genome shotgun (WGS) entry which is preliminary data.</text>
</comment>
<dbReference type="InterPro" id="IPR032675">
    <property type="entry name" value="LRR_dom_sf"/>
</dbReference>
<keyword evidence="2" id="KW-1185">Reference proteome</keyword>
<proteinExistence type="predicted"/>
<accession>A0ABR2JL66</accession>
<dbReference type="SUPFAM" id="SSF52058">
    <property type="entry name" value="L domain-like"/>
    <property type="match status" value="1"/>
</dbReference>
<dbReference type="Gene3D" id="3.80.10.10">
    <property type="entry name" value="Ribonuclease Inhibitor"/>
    <property type="match status" value="2"/>
</dbReference>
<name>A0ABR2JL66_9EUKA</name>
<dbReference type="PANTHER" id="PTHR45661">
    <property type="entry name" value="SURFACE ANTIGEN"/>
    <property type="match status" value="1"/>
</dbReference>
<protein>
    <submittedName>
        <fullName evidence="1">Uncharacterized protein</fullName>
    </submittedName>
</protein>